<evidence type="ECO:0000259" key="18">
    <source>
        <dbReference type="Pfam" id="PF00697"/>
    </source>
</evidence>
<evidence type="ECO:0000259" key="17">
    <source>
        <dbReference type="Pfam" id="PF00591"/>
    </source>
</evidence>
<evidence type="ECO:0000256" key="12">
    <source>
        <dbReference type="ARBA" id="ARBA00023235"/>
    </source>
</evidence>
<evidence type="ECO:0000256" key="10">
    <source>
        <dbReference type="ARBA" id="ARBA00022822"/>
    </source>
</evidence>
<dbReference type="PROSITE" id="PS00614">
    <property type="entry name" value="IGPS"/>
    <property type="match status" value="1"/>
</dbReference>
<evidence type="ECO:0000259" key="16">
    <source>
        <dbReference type="Pfam" id="PF00218"/>
    </source>
</evidence>
<evidence type="ECO:0008006" key="22">
    <source>
        <dbReference type="Google" id="ProtNLM"/>
    </source>
</evidence>
<dbReference type="Pfam" id="PF02885">
    <property type="entry name" value="Glycos_trans_3N"/>
    <property type="match status" value="1"/>
</dbReference>
<dbReference type="NCBIfam" id="TIGR01245">
    <property type="entry name" value="trpD"/>
    <property type="match status" value="1"/>
</dbReference>
<evidence type="ECO:0000313" key="20">
    <source>
        <dbReference type="EMBL" id="CAJ0600773.1"/>
    </source>
</evidence>
<evidence type="ECO:0000256" key="6">
    <source>
        <dbReference type="ARBA" id="ARBA00022605"/>
    </source>
</evidence>
<evidence type="ECO:0000256" key="7">
    <source>
        <dbReference type="ARBA" id="ARBA00022676"/>
    </source>
</evidence>
<dbReference type="InterPro" id="IPR013798">
    <property type="entry name" value="Indole-3-glycerol_P_synth_dom"/>
</dbReference>
<dbReference type="GO" id="GO:0005829">
    <property type="term" value="C:cytosol"/>
    <property type="evidence" value="ECO:0007669"/>
    <property type="project" value="TreeGrafter"/>
</dbReference>
<dbReference type="Pfam" id="PF00697">
    <property type="entry name" value="PRAI"/>
    <property type="match status" value="1"/>
</dbReference>
<dbReference type="InterPro" id="IPR005940">
    <property type="entry name" value="Anthranilate_Pribosyl_Tfrase"/>
</dbReference>
<comment type="caution">
    <text evidence="20">The sequence shown here is derived from an EMBL/GenBank/DDBJ whole genome shotgun (WGS) entry which is preliminary data.</text>
</comment>
<dbReference type="NCBIfam" id="NF001377">
    <property type="entry name" value="PRK00278.2-4"/>
    <property type="match status" value="1"/>
</dbReference>
<dbReference type="Pfam" id="PF00218">
    <property type="entry name" value="IGPS"/>
    <property type="match status" value="1"/>
</dbReference>
<comment type="pathway">
    <text evidence="4">Amino-acid biosynthesis; L-tryptophan biosynthesis; L-tryptophan from chorismate: step 4/5.</text>
</comment>
<dbReference type="InterPro" id="IPR011060">
    <property type="entry name" value="RibuloseP-bd_barrel"/>
</dbReference>
<dbReference type="PANTHER" id="PTHR43285:SF2">
    <property type="entry name" value="ANTHRANILATE PHOSPHORIBOSYLTRANSFERASE"/>
    <property type="match status" value="1"/>
</dbReference>
<dbReference type="SUPFAM" id="SSF47648">
    <property type="entry name" value="Nucleoside phosphorylase/phosphoribosyltransferase N-terminal domain"/>
    <property type="match status" value="1"/>
</dbReference>
<feature type="domain" description="Glycosyl transferase family 3" evidence="17">
    <location>
        <begin position="73"/>
        <end position="323"/>
    </location>
</feature>
<dbReference type="GO" id="GO:0004425">
    <property type="term" value="F:indole-3-glycerol-phosphate synthase activity"/>
    <property type="evidence" value="ECO:0007669"/>
    <property type="project" value="UniProtKB-EC"/>
</dbReference>
<protein>
    <recommendedName>
        <fullName evidence="22">Indole-3-glycerol phosphate synthase</fullName>
    </recommendedName>
</protein>
<feature type="domain" description="Indole-3-glycerol phosphate synthase" evidence="16">
    <location>
        <begin position="325"/>
        <end position="568"/>
    </location>
</feature>
<organism evidence="20 21">
    <name type="scientific">Cylicocyclus nassatus</name>
    <name type="common">Nematode worm</name>
    <dbReference type="NCBI Taxonomy" id="53992"/>
    <lineage>
        <taxon>Eukaryota</taxon>
        <taxon>Metazoa</taxon>
        <taxon>Ecdysozoa</taxon>
        <taxon>Nematoda</taxon>
        <taxon>Chromadorea</taxon>
        <taxon>Rhabditida</taxon>
        <taxon>Rhabditina</taxon>
        <taxon>Rhabditomorpha</taxon>
        <taxon>Strongyloidea</taxon>
        <taxon>Strongylidae</taxon>
        <taxon>Cylicocyclus</taxon>
    </lineage>
</organism>
<keyword evidence="12" id="KW-0413">Isomerase</keyword>
<dbReference type="FunFam" id="3.40.1030.10:FF:000002">
    <property type="entry name" value="Anthranilate phosphoribosyltransferase"/>
    <property type="match status" value="1"/>
</dbReference>
<dbReference type="Gene3D" id="3.20.20.70">
    <property type="entry name" value="Aldolase class I"/>
    <property type="match status" value="2"/>
</dbReference>
<evidence type="ECO:0000313" key="21">
    <source>
        <dbReference type="Proteomes" id="UP001176961"/>
    </source>
</evidence>
<dbReference type="SUPFAM" id="SSF52418">
    <property type="entry name" value="Nucleoside phosphorylase/phosphoribosyltransferase catalytic domain"/>
    <property type="match status" value="1"/>
</dbReference>
<evidence type="ECO:0000256" key="2">
    <source>
        <dbReference type="ARBA" id="ARBA00001633"/>
    </source>
</evidence>
<evidence type="ECO:0000256" key="14">
    <source>
        <dbReference type="ARBA" id="ARBA00023268"/>
    </source>
</evidence>
<dbReference type="InterPro" id="IPR017459">
    <property type="entry name" value="Glycosyl_Trfase_fam3_N_dom"/>
</dbReference>
<dbReference type="CDD" id="cd00405">
    <property type="entry name" value="PRAI"/>
    <property type="match status" value="1"/>
</dbReference>
<dbReference type="CDD" id="cd00331">
    <property type="entry name" value="IGPS"/>
    <property type="match status" value="1"/>
</dbReference>
<dbReference type="GO" id="GO:0000162">
    <property type="term" value="P:L-tryptophan biosynthetic process"/>
    <property type="evidence" value="ECO:0007669"/>
    <property type="project" value="UniProtKB-KW"/>
</dbReference>
<comment type="pathway">
    <text evidence="3">Amino-acid biosynthesis; L-tryptophan biosynthesis; L-tryptophan from chorismate: step 3/5.</text>
</comment>
<accession>A0AA36GZ79</accession>
<dbReference type="InterPro" id="IPR001240">
    <property type="entry name" value="PRAI_dom"/>
</dbReference>
<dbReference type="AlphaFoldDB" id="A0AA36GZ79"/>
<evidence type="ECO:0000256" key="3">
    <source>
        <dbReference type="ARBA" id="ARBA00004664"/>
    </source>
</evidence>
<evidence type="ECO:0000259" key="19">
    <source>
        <dbReference type="Pfam" id="PF02885"/>
    </source>
</evidence>
<keyword evidence="8" id="KW-0808">Transferase</keyword>
<dbReference type="HAMAP" id="MF_00211">
    <property type="entry name" value="TrpD"/>
    <property type="match status" value="1"/>
</dbReference>
<dbReference type="InterPro" id="IPR001468">
    <property type="entry name" value="Indole-3-GlycerolPSynthase_CS"/>
</dbReference>
<keyword evidence="14" id="KW-0511">Multifunctional enzyme</keyword>
<comment type="catalytic activity">
    <reaction evidence="1">
        <text>N-(5-phospho-beta-D-ribosyl)anthranilate = 1-(2-carboxyphenylamino)-1-deoxy-D-ribulose 5-phosphate</text>
        <dbReference type="Rhea" id="RHEA:21540"/>
        <dbReference type="ChEBI" id="CHEBI:18277"/>
        <dbReference type="ChEBI" id="CHEBI:58613"/>
        <dbReference type="EC" id="5.3.1.24"/>
    </reaction>
</comment>
<dbReference type="HAMAP" id="MF_00135">
    <property type="entry name" value="PRAI"/>
    <property type="match status" value="1"/>
</dbReference>
<dbReference type="FunFam" id="3.20.20.70:FF:000024">
    <property type="entry name" value="Indole-3-glycerol phosphate synthase"/>
    <property type="match status" value="1"/>
</dbReference>
<dbReference type="InterPro" id="IPR000312">
    <property type="entry name" value="Glycosyl_Trfase_fam3"/>
</dbReference>
<keyword evidence="10" id="KW-0822">Tryptophan biosynthesis</keyword>
<dbReference type="SUPFAM" id="SSF51366">
    <property type="entry name" value="Ribulose-phoshate binding barrel"/>
    <property type="match status" value="2"/>
</dbReference>
<keyword evidence="11" id="KW-0057">Aromatic amino acid biosynthesis</keyword>
<evidence type="ECO:0000256" key="1">
    <source>
        <dbReference type="ARBA" id="ARBA00001164"/>
    </source>
</evidence>
<keyword evidence="9" id="KW-0210">Decarboxylase</keyword>
<dbReference type="Gene3D" id="1.20.970.10">
    <property type="entry name" value="Transferase, Pyrimidine Nucleoside Phosphorylase, Chain C"/>
    <property type="match status" value="1"/>
</dbReference>
<keyword evidence="13" id="KW-0456">Lyase</keyword>
<evidence type="ECO:0000256" key="8">
    <source>
        <dbReference type="ARBA" id="ARBA00022679"/>
    </source>
</evidence>
<comment type="pathway">
    <text evidence="5">Amino-acid biosynthesis; L-tryptophan biosynthesis; L-tryptophan from chorismate: step 2/5.</text>
</comment>
<evidence type="ECO:0000256" key="13">
    <source>
        <dbReference type="ARBA" id="ARBA00023239"/>
    </source>
</evidence>
<dbReference type="GO" id="GO:0004048">
    <property type="term" value="F:anthranilate phosphoribosyltransferase activity"/>
    <property type="evidence" value="ECO:0007669"/>
    <property type="project" value="InterPro"/>
</dbReference>
<name>A0AA36GZ79_CYLNA</name>
<dbReference type="InterPro" id="IPR036320">
    <property type="entry name" value="Glycosyl_Trfase_fam3_N_dom_sf"/>
</dbReference>
<dbReference type="PANTHER" id="PTHR43285">
    <property type="entry name" value="ANTHRANILATE PHOSPHORIBOSYLTRANSFERASE"/>
    <property type="match status" value="1"/>
</dbReference>
<comment type="similarity">
    <text evidence="15">Belongs to the anthranilate phosphoribosyltransferase family.</text>
</comment>
<dbReference type="EMBL" id="CATQJL010000294">
    <property type="protein sequence ID" value="CAJ0600773.1"/>
    <property type="molecule type" value="Genomic_DNA"/>
</dbReference>
<keyword evidence="6" id="KW-0028">Amino-acid biosynthesis</keyword>
<sequence length="811" mass="88656">MIKDALYAVTHGQDLSYDLAKDTMNKIMSGDVPEVPMAGFLCALAAKGLTVDEVTAFAEVMREKAGSVPHEGTVVEIVGTGGDEANTFNISTTSGFIISAAGIPVAKHGNRSVSSKCGAADLIEALGAKLELNGEQNEAVLNKANMCFMFAPVYHQAMKYAGPVRKALGVRTVFNILGPLANPAGATVELMGVYDKTLVEPLARVLANLGVKRGAVVHGFDGLDEITAINKTYVCEINNGTFTSYKFDPKDYGFEYADKTELEGGDATVNAEITRRVLGGEQGGKRTAVLLNAGMAIYLAKDGITLAEGIEEAKHMIDSGKALATMEQFVKATQEVESPESVKAAALALPSDTGFPFEAALRQQDFNFICEVKKASPSKGIIAEHFPYLEIAKEYEVAGAAAISVLTEPDFFKGDKKYLQEIASTVKIPVLRKDFIIDEYQIYQAKVWGASAILLICACLDVPTLTKFRELADSLGLSSLVEAHDEHEVQMAIDCGARIIGVNNRNLKDFTVDVQNSVRLRNLVQDDVIFVSESGLETPEDIQVLRDNNIGVALMGETFMRSPNKVEKLAYLYGPTYYTPKIKMCGISKVETILAIVDAKPDYMGLVFAPSKRQVTVDQAKILVSELHKQYANRYNRDVIQWSNDVVQAGTITDVVQAGTITDVVQDGTIINALQEETATGDAHEGTLTSTENISPTLIHQEFIKTVGVFVNETLDNLVTIATEVNLDAVQLHGDEEEAFIQSLKERTNVEVWKAVQIRSAADAEKWIDSSADMLLFDAYHKDERGGTGEVFDWSYLDEFERPFYARWWYR</sequence>
<dbReference type="GO" id="GO:0004640">
    <property type="term" value="F:phosphoribosylanthranilate isomerase activity"/>
    <property type="evidence" value="ECO:0007669"/>
    <property type="project" value="UniProtKB-EC"/>
</dbReference>
<keyword evidence="21" id="KW-1185">Reference proteome</keyword>
<proteinExistence type="inferred from homology"/>
<keyword evidence="7" id="KW-0328">Glycosyltransferase</keyword>
<evidence type="ECO:0000256" key="9">
    <source>
        <dbReference type="ARBA" id="ARBA00022793"/>
    </source>
</evidence>
<dbReference type="Pfam" id="PF00591">
    <property type="entry name" value="Glycos_transf_3"/>
    <property type="match status" value="1"/>
</dbReference>
<evidence type="ECO:0000256" key="11">
    <source>
        <dbReference type="ARBA" id="ARBA00023141"/>
    </source>
</evidence>
<dbReference type="Proteomes" id="UP001176961">
    <property type="component" value="Unassembled WGS sequence"/>
</dbReference>
<evidence type="ECO:0000256" key="4">
    <source>
        <dbReference type="ARBA" id="ARBA00004696"/>
    </source>
</evidence>
<comment type="catalytic activity">
    <reaction evidence="2">
        <text>1-(2-carboxyphenylamino)-1-deoxy-D-ribulose 5-phosphate + H(+) = (1S,2R)-1-C-(indol-3-yl)glycerol 3-phosphate + CO2 + H2O</text>
        <dbReference type="Rhea" id="RHEA:23476"/>
        <dbReference type="ChEBI" id="CHEBI:15377"/>
        <dbReference type="ChEBI" id="CHEBI:15378"/>
        <dbReference type="ChEBI" id="CHEBI:16526"/>
        <dbReference type="ChEBI" id="CHEBI:58613"/>
        <dbReference type="ChEBI" id="CHEBI:58866"/>
        <dbReference type="EC" id="4.1.1.48"/>
    </reaction>
</comment>
<dbReference type="InterPro" id="IPR035902">
    <property type="entry name" value="Nuc_phospho_transferase"/>
</dbReference>
<reference evidence="20" key="1">
    <citation type="submission" date="2023-07" db="EMBL/GenBank/DDBJ databases">
        <authorList>
            <consortium name="CYATHOMIX"/>
        </authorList>
    </citation>
    <scope>NUCLEOTIDE SEQUENCE</scope>
    <source>
        <strain evidence="20">N/A</strain>
    </source>
</reference>
<evidence type="ECO:0000256" key="15">
    <source>
        <dbReference type="ARBA" id="ARBA00061500"/>
    </source>
</evidence>
<feature type="domain" description="Glycosyl transferase family 3 N-terminal" evidence="19">
    <location>
        <begin position="3"/>
        <end position="65"/>
    </location>
</feature>
<dbReference type="Gene3D" id="3.40.1030.10">
    <property type="entry name" value="Nucleoside phosphorylase/phosphoribosyltransferase catalytic domain"/>
    <property type="match status" value="1"/>
</dbReference>
<evidence type="ECO:0000256" key="5">
    <source>
        <dbReference type="ARBA" id="ARBA00004907"/>
    </source>
</evidence>
<feature type="domain" description="N-(5'phosphoribosyl) anthranilate isomerase (PRAI)" evidence="18">
    <location>
        <begin position="689"/>
        <end position="801"/>
    </location>
</feature>
<dbReference type="InterPro" id="IPR013785">
    <property type="entry name" value="Aldolase_TIM"/>
</dbReference>
<gene>
    <name evidence="20" type="ORF">CYNAS_LOCUS12756</name>
</gene>